<sequence length="186" mass="22034">MLFAEDLMEFTLAQFGVNWVEKETGIRRFRSRIQKQLFRPQIGMAVCDLIATHSEVIIKCYKDLILRGMNCVEDFKYEATITTIYYLSNGLSCIKYLQLCALFSGITYQCFRNNDCSLARDIASASSQLLAYVANYFIYEIFFIPNEFWFEFFLVAQAVRRRIWNGTLYANWNEFRDIELPYFDMF</sequence>
<proteinExistence type="predicted"/>
<dbReference type="OrthoDB" id="6408762at2759"/>
<reference evidence="1" key="1">
    <citation type="submission" date="2020-08" db="EMBL/GenBank/DDBJ databases">
        <title>Multicomponent nature underlies the extraordinary mechanical properties of spider dragline silk.</title>
        <authorList>
            <person name="Kono N."/>
            <person name="Nakamura H."/>
            <person name="Mori M."/>
            <person name="Yoshida Y."/>
            <person name="Ohtoshi R."/>
            <person name="Malay A.D."/>
            <person name="Moran D.A.P."/>
            <person name="Tomita M."/>
            <person name="Numata K."/>
            <person name="Arakawa K."/>
        </authorList>
    </citation>
    <scope>NUCLEOTIDE SEQUENCE</scope>
</reference>
<evidence type="ECO:0000313" key="2">
    <source>
        <dbReference type="Proteomes" id="UP000887013"/>
    </source>
</evidence>
<keyword evidence="2" id="KW-1185">Reference proteome</keyword>
<dbReference type="AlphaFoldDB" id="A0A8X6MSQ8"/>
<comment type="caution">
    <text evidence="1">The sequence shown here is derived from an EMBL/GenBank/DDBJ whole genome shotgun (WGS) entry which is preliminary data.</text>
</comment>
<name>A0A8X6MSQ8_NEPPI</name>
<accession>A0A8X6MSQ8</accession>
<gene>
    <name evidence="1" type="primary">AVEN_95379_1</name>
    <name evidence="1" type="ORF">NPIL_344781</name>
</gene>
<organism evidence="1 2">
    <name type="scientific">Nephila pilipes</name>
    <name type="common">Giant wood spider</name>
    <name type="synonym">Nephila maculata</name>
    <dbReference type="NCBI Taxonomy" id="299642"/>
    <lineage>
        <taxon>Eukaryota</taxon>
        <taxon>Metazoa</taxon>
        <taxon>Ecdysozoa</taxon>
        <taxon>Arthropoda</taxon>
        <taxon>Chelicerata</taxon>
        <taxon>Arachnida</taxon>
        <taxon>Araneae</taxon>
        <taxon>Araneomorphae</taxon>
        <taxon>Entelegynae</taxon>
        <taxon>Araneoidea</taxon>
        <taxon>Nephilidae</taxon>
        <taxon>Nephila</taxon>
    </lineage>
</organism>
<protein>
    <submittedName>
        <fullName evidence="1">Uncharacterized protein</fullName>
    </submittedName>
</protein>
<dbReference type="Proteomes" id="UP000887013">
    <property type="component" value="Unassembled WGS sequence"/>
</dbReference>
<dbReference type="EMBL" id="BMAW01096664">
    <property type="protein sequence ID" value="GFS75808.1"/>
    <property type="molecule type" value="Genomic_DNA"/>
</dbReference>
<evidence type="ECO:0000313" key="1">
    <source>
        <dbReference type="EMBL" id="GFS75808.1"/>
    </source>
</evidence>